<dbReference type="GO" id="GO:0003700">
    <property type="term" value="F:DNA-binding transcription factor activity"/>
    <property type="evidence" value="ECO:0007669"/>
    <property type="project" value="TreeGrafter"/>
</dbReference>
<proteinExistence type="predicted"/>
<dbReference type="PANTHER" id="PTHR33221">
    <property type="entry name" value="WINGED HELIX-TURN-HELIX TRANSCRIPTIONAL REGULATOR, RRF2 FAMILY"/>
    <property type="match status" value="1"/>
</dbReference>
<dbReference type="Pfam" id="PF02082">
    <property type="entry name" value="Rrf2"/>
    <property type="match status" value="1"/>
</dbReference>
<dbReference type="AlphaFoldDB" id="A0A9D1FMZ4"/>
<dbReference type="PROSITE" id="PS51197">
    <property type="entry name" value="HTH_RRF2_2"/>
    <property type="match status" value="1"/>
</dbReference>
<dbReference type="EMBL" id="DVJP01000050">
    <property type="protein sequence ID" value="HIS76652.1"/>
    <property type="molecule type" value="Genomic_DNA"/>
</dbReference>
<dbReference type="InterPro" id="IPR000944">
    <property type="entry name" value="Tscrpt_reg_Rrf2"/>
</dbReference>
<organism evidence="1 2">
    <name type="scientific">Candidatus Merdivicinus excrementipullorum</name>
    <dbReference type="NCBI Taxonomy" id="2840867"/>
    <lineage>
        <taxon>Bacteria</taxon>
        <taxon>Bacillati</taxon>
        <taxon>Bacillota</taxon>
        <taxon>Clostridia</taxon>
        <taxon>Eubacteriales</taxon>
        <taxon>Oscillospiraceae</taxon>
        <taxon>Oscillospiraceae incertae sedis</taxon>
        <taxon>Candidatus Merdivicinus</taxon>
    </lineage>
</organism>
<dbReference type="InterPro" id="IPR036390">
    <property type="entry name" value="WH_DNA-bd_sf"/>
</dbReference>
<evidence type="ECO:0000313" key="1">
    <source>
        <dbReference type="EMBL" id="HIS76652.1"/>
    </source>
</evidence>
<dbReference type="Proteomes" id="UP000824002">
    <property type="component" value="Unassembled WGS sequence"/>
</dbReference>
<reference evidence="1" key="2">
    <citation type="journal article" date="2021" name="PeerJ">
        <title>Extensive microbial diversity within the chicken gut microbiome revealed by metagenomics and culture.</title>
        <authorList>
            <person name="Gilroy R."/>
            <person name="Ravi A."/>
            <person name="Getino M."/>
            <person name="Pursley I."/>
            <person name="Horton D.L."/>
            <person name="Alikhan N.F."/>
            <person name="Baker D."/>
            <person name="Gharbi K."/>
            <person name="Hall N."/>
            <person name="Watson M."/>
            <person name="Adriaenssens E.M."/>
            <person name="Foster-Nyarko E."/>
            <person name="Jarju S."/>
            <person name="Secka A."/>
            <person name="Antonio M."/>
            <person name="Oren A."/>
            <person name="Chaudhuri R.R."/>
            <person name="La Ragione R."/>
            <person name="Hildebrand F."/>
            <person name="Pallen M.J."/>
        </authorList>
    </citation>
    <scope>NUCLEOTIDE SEQUENCE</scope>
    <source>
        <strain evidence="1">CHK199-13235</strain>
    </source>
</reference>
<dbReference type="PANTHER" id="PTHR33221:SF2">
    <property type="entry name" value="TRANSCRIPTIONAL REGULATOR"/>
    <property type="match status" value="1"/>
</dbReference>
<evidence type="ECO:0000313" key="2">
    <source>
        <dbReference type="Proteomes" id="UP000824002"/>
    </source>
</evidence>
<dbReference type="Gene3D" id="1.10.10.10">
    <property type="entry name" value="Winged helix-like DNA-binding domain superfamily/Winged helix DNA-binding domain"/>
    <property type="match status" value="1"/>
</dbReference>
<sequence length="147" mass="16338">MHITLESDYAIRIVIFLLQYGKRADAKKIAENTQVTLRFSLKILRKLAAAGLVRSYKGASGGYEAAKKPEEISLADIMEVIEGTYCLSRCLESHDNCAHEGEGCCKVRQAFGEISEMVRKKLSETTFDKLICGGCGRPFEQEPVSKE</sequence>
<name>A0A9D1FMZ4_9FIRM</name>
<dbReference type="InterPro" id="IPR036388">
    <property type="entry name" value="WH-like_DNA-bd_sf"/>
</dbReference>
<protein>
    <submittedName>
        <fullName evidence="1">Rrf2 family transcriptional regulator</fullName>
    </submittedName>
</protein>
<reference evidence="1" key="1">
    <citation type="submission" date="2020-10" db="EMBL/GenBank/DDBJ databases">
        <authorList>
            <person name="Gilroy R."/>
        </authorList>
    </citation>
    <scope>NUCLEOTIDE SEQUENCE</scope>
    <source>
        <strain evidence="1">CHK199-13235</strain>
    </source>
</reference>
<gene>
    <name evidence="1" type="ORF">IAB51_07555</name>
</gene>
<dbReference type="SUPFAM" id="SSF46785">
    <property type="entry name" value="Winged helix' DNA-binding domain"/>
    <property type="match status" value="1"/>
</dbReference>
<accession>A0A9D1FMZ4</accession>
<dbReference type="GO" id="GO:0005829">
    <property type="term" value="C:cytosol"/>
    <property type="evidence" value="ECO:0007669"/>
    <property type="project" value="TreeGrafter"/>
</dbReference>
<comment type="caution">
    <text evidence="1">The sequence shown here is derived from an EMBL/GenBank/DDBJ whole genome shotgun (WGS) entry which is preliminary data.</text>
</comment>
<dbReference type="NCBIfam" id="TIGR00738">
    <property type="entry name" value="rrf2_super"/>
    <property type="match status" value="1"/>
</dbReference>